<dbReference type="PATRIC" id="fig|1224748.3.peg.3119"/>
<evidence type="ECO:0000313" key="1">
    <source>
        <dbReference type="EMBL" id="EKB44059.1"/>
    </source>
</evidence>
<sequence length="47" mass="5721">MGILFAILFFVGLFAIYDLIRRMNNNILEQTEEIKKLREEINQRDYK</sequence>
<name>K1LHU9_9BACL</name>
<dbReference type="AlphaFoldDB" id="K1LHU9"/>
<accession>K1LHU9</accession>
<organism evidence="1 2">
    <name type="scientific">Solibacillus isronensis B3W22</name>
    <dbReference type="NCBI Taxonomy" id="1224748"/>
    <lineage>
        <taxon>Bacteria</taxon>
        <taxon>Bacillati</taxon>
        <taxon>Bacillota</taxon>
        <taxon>Bacilli</taxon>
        <taxon>Bacillales</taxon>
        <taxon>Caryophanaceae</taxon>
        <taxon>Solibacillus</taxon>
    </lineage>
</organism>
<proteinExistence type="predicted"/>
<comment type="caution">
    <text evidence="1">The sequence shown here is derived from an EMBL/GenBank/DDBJ whole genome shotgun (WGS) entry which is preliminary data.</text>
</comment>
<dbReference type="Proteomes" id="UP000004738">
    <property type="component" value="Unassembled WGS sequence"/>
</dbReference>
<reference evidence="1 2" key="1">
    <citation type="journal article" date="2012" name="J. Bacteriol.">
        <title>Draft Genome Sequence of Bacillus isronensis Strain B3W22, Isolated from the Upper Atmosphere.</title>
        <authorList>
            <person name="Shivaji S."/>
            <person name="Ara S."/>
            <person name="Singh S.K."/>
            <person name="Bandi S."/>
            <person name="Singh A."/>
            <person name="Pinnaka A.K."/>
        </authorList>
    </citation>
    <scope>NUCLEOTIDE SEQUENCE [LARGE SCALE GENOMIC DNA]</scope>
    <source>
        <strain evidence="1 2">B3W22</strain>
    </source>
</reference>
<gene>
    <name evidence="1" type="ORF">B857_03145</name>
</gene>
<protein>
    <submittedName>
        <fullName evidence="1">Uncharacterized protein</fullName>
    </submittedName>
</protein>
<evidence type="ECO:0000313" key="2">
    <source>
        <dbReference type="Proteomes" id="UP000004738"/>
    </source>
</evidence>
<keyword evidence="2" id="KW-1185">Reference proteome</keyword>
<dbReference type="EMBL" id="AMCK01000020">
    <property type="protein sequence ID" value="EKB44059.1"/>
    <property type="molecule type" value="Genomic_DNA"/>
</dbReference>